<gene>
    <name evidence="1" type="ORF">DCMF_21125</name>
</gene>
<organism evidence="1 2">
    <name type="scientific">Formimonas warabiya</name>
    <dbReference type="NCBI Taxonomy" id="1761012"/>
    <lineage>
        <taxon>Bacteria</taxon>
        <taxon>Bacillati</taxon>
        <taxon>Bacillota</taxon>
        <taxon>Clostridia</taxon>
        <taxon>Eubacteriales</taxon>
        <taxon>Peptococcaceae</taxon>
        <taxon>Candidatus Formimonas</taxon>
    </lineage>
</organism>
<dbReference type="EMBL" id="CP017634">
    <property type="protein sequence ID" value="ATW26924.1"/>
    <property type="molecule type" value="Genomic_DNA"/>
</dbReference>
<accession>A0A3G1KWS1</accession>
<dbReference type="Proteomes" id="UP000323521">
    <property type="component" value="Chromosome"/>
</dbReference>
<evidence type="ECO:0008006" key="3">
    <source>
        <dbReference type="Google" id="ProtNLM"/>
    </source>
</evidence>
<keyword evidence="2" id="KW-1185">Reference proteome</keyword>
<evidence type="ECO:0000313" key="1">
    <source>
        <dbReference type="EMBL" id="ATW26924.1"/>
    </source>
</evidence>
<sequence>MIFLPIWIISCIIILYNCFGKKIEIDEYGVRFIAIYKKHELIWSEIKEIGISNLFVGYRGGAPVIYFSTQYNVGNYISTEMIGDNLILMRYRKSAIKEIRKYWPSDIFGYNQK</sequence>
<proteinExistence type="predicted"/>
<evidence type="ECO:0000313" key="2">
    <source>
        <dbReference type="Proteomes" id="UP000323521"/>
    </source>
</evidence>
<reference evidence="1 2" key="1">
    <citation type="submission" date="2016-10" db="EMBL/GenBank/DDBJ databases">
        <title>Complete Genome Sequence of Peptococcaceae strain DCMF.</title>
        <authorList>
            <person name="Edwards R.J."/>
            <person name="Holland S.I."/>
            <person name="Deshpande N.P."/>
            <person name="Wong Y.K."/>
            <person name="Ertan H."/>
            <person name="Manefield M."/>
            <person name="Russell T.L."/>
            <person name="Lee M.J."/>
        </authorList>
    </citation>
    <scope>NUCLEOTIDE SEQUENCE [LARGE SCALE GENOMIC DNA]</scope>
    <source>
        <strain evidence="1 2">DCMF</strain>
    </source>
</reference>
<dbReference type="AlphaFoldDB" id="A0A3G1KWS1"/>
<dbReference type="KEGG" id="fwa:DCMF_21125"/>
<name>A0A3G1KWS1_FORW1</name>
<protein>
    <recommendedName>
        <fullName evidence="3">DUF304 domain-containing protein</fullName>
    </recommendedName>
</protein>